<dbReference type="AlphaFoldDB" id="A0A285D2U2"/>
<keyword evidence="3" id="KW-1185">Reference proteome</keyword>
<feature type="domain" description="N-acetyltransferase" evidence="1">
    <location>
        <begin position="172"/>
        <end position="317"/>
    </location>
</feature>
<feature type="domain" description="N-acetyltransferase" evidence="1">
    <location>
        <begin position="1"/>
        <end position="167"/>
    </location>
</feature>
<organism evidence="2 3">
    <name type="scientific">Bacillus oleivorans</name>
    <dbReference type="NCBI Taxonomy" id="1448271"/>
    <lineage>
        <taxon>Bacteria</taxon>
        <taxon>Bacillati</taxon>
        <taxon>Bacillota</taxon>
        <taxon>Bacilli</taxon>
        <taxon>Bacillales</taxon>
        <taxon>Bacillaceae</taxon>
        <taxon>Bacillus</taxon>
    </lineage>
</organism>
<keyword evidence="2" id="KW-0808">Transferase</keyword>
<dbReference type="Gene3D" id="3.40.630.30">
    <property type="match status" value="2"/>
</dbReference>
<gene>
    <name evidence="2" type="ORF">SAMN05877753_108155</name>
</gene>
<dbReference type="PROSITE" id="PS51186">
    <property type="entry name" value="GNAT"/>
    <property type="match status" value="2"/>
</dbReference>
<protein>
    <submittedName>
        <fullName evidence="2">GNAT family acetyltransferase</fullName>
    </submittedName>
</protein>
<dbReference type="RefSeq" id="WP_097159788.1">
    <property type="nucleotide sequence ID" value="NZ_JBEPMQ010000008.1"/>
</dbReference>
<dbReference type="EMBL" id="OAOP01000008">
    <property type="protein sequence ID" value="SNX74102.1"/>
    <property type="molecule type" value="Genomic_DNA"/>
</dbReference>
<sequence length="317" mass="36866">MEFISWNKEHLDDVLRLWNQEIGNQFPLRKELLRQNSFLDHNVTFGGSWIALNEDEKVIGFVIAKKWQEDLDIPMNPEVGWIQVLLVDSAYRNQGIGSKLLKKAEELLKNNGIKTLHLGRDPWHYFPGIPNEYKVLKSWFEDRGYTYMGNEFDVICHYSDHESVPVPNFEDVAFSLLCSDEKTDLLDFLHRCFPGRWEYEAIHYFNKGGIGREFVVAKKNGKIIGFCRINDAKSPFIAQNVYWSPLFEEELGGIGPLGIDRNQRKNGYGLAIVQAAIHFLRQRDIKHIVIDWTGLVEFYGKLGFKPWKSYAQYTKSL</sequence>
<dbReference type="GO" id="GO:0016747">
    <property type="term" value="F:acyltransferase activity, transferring groups other than amino-acyl groups"/>
    <property type="evidence" value="ECO:0007669"/>
    <property type="project" value="InterPro"/>
</dbReference>
<name>A0A285D2U2_9BACI</name>
<dbReference type="OrthoDB" id="2861902at2"/>
<evidence type="ECO:0000313" key="3">
    <source>
        <dbReference type="Proteomes" id="UP000219546"/>
    </source>
</evidence>
<dbReference type="SUPFAM" id="SSF55729">
    <property type="entry name" value="Acyl-CoA N-acyltransferases (Nat)"/>
    <property type="match status" value="2"/>
</dbReference>
<accession>A0A285D2U2</accession>
<evidence type="ECO:0000259" key="1">
    <source>
        <dbReference type="PROSITE" id="PS51186"/>
    </source>
</evidence>
<dbReference type="InterPro" id="IPR016181">
    <property type="entry name" value="Acyl_CoA_acyltransferase"/>
</dbReference>
<dbReference type="CDD" id="cd04301">
    <property type="entry name" value="NAT_SF"/>
    <property type="match status" value="2"/>
</dbReference>
<dbReference type="PANTHER" id="PTHR43617">
    <property type="entry name" value="L-AMINO ACID N-ACETYLTRANSFERASE"/>
    <property type="match status" value="1"/>
</dbReference>
<dbReference type="InterPro" id="IPR050276">
    <property type="entry name" value="MshD_Acetyltransferase"/>
</dbReference>
<reference evidence="2 3" key="1">
    <citation type="submission" date="2017-08" db="EMBL/GenBank/DDBJ databases">
        <authorList>
            <person name="de Groot N.N."/>
        </authorList>
    </citation>
    <scope>NUCLEOTIDE SEQUENCE [LARGE SCALE GENOMIC DNA]</scope>
    <source>
        <strain evidence="2 3">JC228</strain>
    </source>
</reference>
<dbReference type="InterPro" id="IPR000182">
    <property type="entry name" value="GNAT_dom"/>
</dbReference>
<dbReference type="Pfam" id="PF00583">
    <property type="entry name" value="Acetyltransf_1"/>
    <property type="match status" value="2"/>
</dbReference>
<dbReference type="Proteomes" id="UP000219546">
    <property type="component" value="Unassembled WGS sequence"/>
</dbReference>
<proteinExistence type="predicted"/>
<evidence type="ECO:0000313" key="2">
    <source>
        <dbReference type="EMBL" id="SNX74102.1"/>
    </source>
</evidence>